<name>A0A4E0RN33_9HYME</name>
<dbReference type="PANTHER" id="PTHR21137:SF35">
    <property type="entry name" value="ODORANT RECEPTOR 19A-RELATED"/>
    <property type="match status" value="1"/>
</dbReference>
<evidence type="ECO:0000256" key="8">
    <source>
        <dbReference type="ARBA" id="ARBA00023170"/>
    </source>
</evidence>
<dbReference type="Proteomes" id="UP000297026">
    <property type="component" value="Unassembled WGS sequence"/>
</dbReference>
<comment type="subcellular location">
    <subcellularLocation>
        <location evidence="1 10">Cell membrane</location>
        <topology evidence="1 10">Multi-pass membrane protein</topology>
    </subcellularLocation>
</comment>
<evidence type="ECO:0000256" key="1">
    <source>
        <dbReference type="ARBA" id="ARBA00004651"/>
    </source>
</evidence>
<gene>
    <name evidence="11" type="primary">Or143S</name>
    <name evidence="11" type="ORF">DALL_DALL000404</name>
</gene>
<dbReference type="OrthoDB" id="7548151at2759"/>
<evidence type="ECO:0000256" key="10">
    <source>
        <dbReference type="RuleBase" id="RU351113"/>
    </source>
</evidence>
<keyword evidence="7 10" id="KW-0472">Membrane</keyword>
<dbReference type="PANTHER" id="PTHR21137">
    <property type="entry name" value="ODORANT RECEPTOR"/>
    <property type="match status" value="1"/>
</dbReference>
<accession>A0A4E0RN33</accession>
<dbReference type="GO" id="GO:0004984">
    <property type="term" value="F:olfactory receptor activity"/>
    <property type="evidence" value="ECO:0007669"/>
    <property type="project" value="InterPro"/>
</dbReference>
<keyword evidence="2" id="KW-1003">Cell membrane</keyword>
<evidence type="ECO:0000256" key="4">
    <source>
        <dbReference type="ARBA" id="ARBA00022692"/>
    </source>
</evidence>
<protein>
    <recommendedName>
        <fullName evidence="10">Odorant receptor</fullName>
    </recommendedName>
</protein>
<feature type="transmembrane region" description="Helical" evidence="10">
    <location>
        <begin position="33"/>
        <end position="58"/>
    </location>
</feature>
<proteinExistence type="inferred from homology"/>
<keyword evidence="4 10" id="KW-0812">Transmembrane</keyword>
<comment type="similarity">
    <text evidence="10">Belongs to the insect chemoreceptor superfamily. Heteromeric odorant receptor channel (TC 1.A.69) family.</text>
</comment>
<dbReference type="GO" id="GO:0005549">
    <property type="term" value="F:odorant binding"/>
    <property type="evidence" value="ECO:0007669"/>
    <property type="project" value="InterPro"/>
</dbReference>
<reference evidence="11" key="1">
    <citation type="submission" date="2019-02" db="EMBL/GenBank/DDBJ databases">
        <title>Genome of the parasitoid wasp Diachasma alloeum, an emerging model for ecological speciation and transitions to asexual reproduction.</title>
        <authorList>
            <person name="Robertson H.M."/>
            <person name="Walden K.K."/>
            <person name="Tvedte E.S."/>
            <person name="Hood G.R."/>
            <person name="Feder J.L."/>
            <person name="Forbes A.A."/>
            <person name="Logsdon J.M."/>
            <person name="Mcelroy K.E."/>
        </authorList>
    </citation>
    <scope>NUCLEOTIDE SEQUENCE [LARGE SCALE GENOMIC DNA]</scope>
    <source>
        <strain evidence="11">Michigan</strain>
    </source>
</reference>
<organism evidence="11 12">
    <name type="scientific">Diachasma alloeum</name>
    <dbReference type="NCBI Taxonomy" id="454923"/>
    <lineage>
        <taxon>Eukaryota</taxon>
        <taxon>Metazoa</taxon>
        <taxon>Ecdysozoa</taxon>
        <taxon>Arthropoda</taxon>
        <taxon>Hexapoda</taxon>
        <taxon>Insecta</taxon>
        <taxon>Pterygota</taxon>
        <taxon>Neoptera</taxon>
        <taxon>Endopterygota</taxon>
        <taxon>Hymenoptera</taxon>
        <taxon>Apocrita</taxon>
        <taxon>Ichneumonoidea</taxon>
        <taxon>Braconidae</taxon>
        <taxon>Opiinae</taxon>
        <taxon>Diachasma</taxon>
    </lineage>
</organism>
<evidence type="ECO:0000256" key="6">
    <source>
        <dbReference type="ARBA" id="ARBA00022989"/>
    </source>
</evidence>
<evidence type="ECO:0000256" key="3">
    <source>
        <dbReference type="ARBA" id="ARBA00022606"/>
    </source>
</evidence>
<comment type="caution">
    <text evidence="10">Lacks conserved residue(s) required for the propagation of feature annotation.</text>
</comment>
<keyword evidence="3 10" id="KW-0716">Sensory transduction</keyword>
<dbReference type="GO" id="GO:0007165">
    <property type="term" value="P:signal transduction"/>
    <property type="evidence" value="ECO:0007669"/>
    <property type="project" value="UniProtKB-KW"/>
</dbReference>
<keyword evidence="6 10" id="KW-1133">Transmembrane helix</keyword>
<evidence type="ECO:0000313" key="12">
    <source>
        <dbReference type="Proteomes" id="UP000297026"/>
    </source>
</evidence>
<evidence type="ECO:0000256" key="5">
    <source>
        <dbReference type="ARBA" id="ARBA00022725"/>
    </source>
</evidence>
<evidence type="ECO:0000313" key="11">
    <source>
        <dbReference type="EMBL" id="THK33198.1"/>
    </source>
</evidence>
<sequence>MSDADDFWNHPYYKMMKKVTSFMGQWPYQSMRVHLATAFITFSILSMMLTVQLSAFWVNRRNIEIVLDCSVPFVTDLILLTKYVNNCCHYNMMVHLLEQIKCNWTILPKNNGLHMLHDYSVFAQKFVKIYMTAMWLSCASYISEPLQERLTVHLLYPNVTLAKRFSMPFEFGPVDVDTWYYYLWCATSFGILTRLTVIGSCDLLMFTFAEHANGLLKGLGYAIEHLPPHDECESDDECYEYMKRCAMIHGRAIEFAEKVRDMYLWSFFGTVGLNMTLMSITGVQIVNSMDDWKKMAKFVVNIITQIMHLFMECFVAQRVMDASSDLKETITSAKWYNASIKTQKLIPLMLLRAQNPVVLTAGKVIVMGMNTFAVVLKTAASYFTVFLAMQ</sequence>
<dbReference type="InterPro" id="IPR004117">
    <property type="entry name" value="7tm6_olfct_rcpt"/>
</dbReference>
<dbReference type="GO" id="GO:0005886">
    <property type="term" value="C:plasma membrane"/>
    <property type="evidence" value="ECO:0007669"/>
    <property type="project" value="UniProtKB-SubCell"/>
</dbReference>
<feature type="transmembrane region" description="Helical" evidence="10">
    <location>
        <begin position="262"/>
        <end position="286"/>
    </location>
</feature>
<keyword evidence="12" id="KW-1185">Reference proteome</keyword>
<evidence type="ECO:0000256" key="9">
    <source>
        <dbReference type="ARBA" id="ARBA00023224"/>
    </source>
</evidence>
<feature type="transmembrane region" description="Helical" evidence="10">
    <location>
        <begin position="364"/>
        <end position="389"/>
    </location>
</feature>
<dbReference type="Pfam" id="PF02949">
    <property type="entry name" value="7tm_6"/>
    <property type="match status" value="1"/>
</dbReference>
<keyword evidence="9 10" id="KW-0807">Transducer</keyword>
<keyword evidence="5 10" id="KW-0552">Olfaction</keyword>
<keyword evidence="8 10" id="KW-0675">Receptor</keyword>
<dbReference type="AlphaFoldDB" id="A0A4E0RN33"/>
<feature type="transmembrane region" description="Helical" evidence="10">
    <location>
        <begin position="298"/>
        <end position="317"/>
    </location>
</feature>
<evidence type="ECO:0000256" key="2">
    <source>
        <dbReference type="ARBA" id="ARBA00022475"/>
    </source>
</evidence>
<dbReference type="EMBL" id="ML159124">
    <property type="protein sequence ID" value="THK33198.1"/>
    <property type="molecule type" value="Genomic_DNA"/>
</dbReference>
<evidence type="ECO:0000256" key="7">
    <source>
        <dbReference type="ARBA" id="ARBA00023136"/>
    </source>
</evidence>